<gene>
    <name evidence="2" type="ORF">Tco_0657202</name>
</gene>
<name>A0ABQ4XBQ4_9ASTR</name>
<protein>
    <recommendedName>
        <fullName evidence="4">Reverse transcriptase domain-containing protein</fullName>
    </recommendedName>
</protein>
<reference evidence="2" key="2">
    <citation type="submission" date="2022-01" db="EMBL/GenBank/DDBJ databases">
        <authorList>
            <person name="Yamashiro T."/>
            <person name="Shiraishi A."/>
            <person name="Satake H."/>
            <person name="Nakayama K."/>
        </authorList>
    </citation>
    <scope>NUCLEOTIDE SEQUENCE</scope>
</reference>
<dbReference type="Proteomes" id="UP001151760">
    <property type="component" value="Unassembled WGS sequence"/>
</dbReference>
<evidence type="ECO:0000313" key="2">
    <source>
        <dbReference type="EMBL" id="GJS62418.1"/>
    </source>
</evidence>
<sequence>MDRLKSESSLIKGVPPVLHISAFMHGHGHPKLAKKLNDKIPNTVDKIFERVKAFIRGEVAAGGHNTNDCYQLKKQIKEVVASGKLAHLVKGIRRNNQKNGSQGRNNLKVINMIKEGGNRKRPFEEESSSLTDELTFPAIPQN</sequence>
<feature type="region of interest" description="Disordered" evidence="1">
    <location>
        <begin position="115"/>
        <end position="142"/>
    </location>
</feature>
<accession>A0ABQ4XBQ4</accession>
<evidence type="ECO:0008006" key="4">
    <source>
        <dbReference type="Google" id="ProtNLM"/>
    </source>
</evidence>
<keyword evidence="3" id="KW-1185">Reference proteome</keyword>
<evidence type="ECO:0000256" key="1">
    <source>
        <dbReference type="SAM" id="MobiDB-lite"/>
    </source>
</evidence>
<evidence type="ECO:0000313" key="3">
    <source>
        <dbReference type="Proteomes" id="UP001151760"/>
    </source>
</evidence>
<dbReference type="EMBL" id="BQNB010009359">
    <property type="protein sequence ID" value="GJS62418.1"/>
    <property type="molecule type" value="Genomic_DNA"/>
</dbReference>
<comment type="caution">
    <text evidence="2">The sequence shown here is derived from an EMBL/GenBank/DDBJ whole genome shotgun (WGS) entry which is preliminary data.</text>
</comment>
<reference evidence="2" key="1">
    <citation type="journal article" date="2022" name="Int. J. Mol. Sci.">
        <title>Draft Genome of Tanacetum Coccineum: Genomic Comparison of Closely Related Tanacetum-Family Plants.</title>
        <authorList>
            <person name="Yamashiro T."/>
            <person name="Shiraishi A."/>
            <person name="Nakayama K."/>
            <person name="Satake H."/>
        </authorList>
    </citation>
    <scope>NUCLEOTIDE SEQUENCE</scope>
</reference>
<proteinExistence type="predicted"/>
<organism evidence="2 3">
    <name type="scientific">Tanacetum coccineum</name>
    <dbReference type="NCBI Taxonomy" id="301880"/>
    <lineage>
        <taxon>Eukaryota</taxon>
        <taxon>Viridiplantae</taxon>
        <taxon>Streptophyta</taxon>
        <taxon>Embryophyta</taxon>
        <taxon>Tracheophyta</taxon>
        <taxon>Spermatophyta</taxon>
        <taxon>Magnoliopsida</taxon>
        <taxon>eudicotyledons</taxon>
        <taxon>Gunneridae</taxon>
        <taxon>Pentapetalae</taxon>
        <taxon>asterids</taxon>
        <taxon>campanulids</taxon>
        <taxon>Asterales</taxon>
        <taxon>Asteraceae</taxon>
        <taxon>Asteroideae</taxon>
        <taxon>Anthemideae</taxon>
        <taxon>Anthemidinae</taxon>
        <taxon>Tanacetum</taxon>
    </lineage>
</organism>